<name>A0A061SA21_9CHLO</name>
<keyword evidence="7" id="KW-0675">Receptor</keyword>
<dbReference type="GO" id="GO:0005929">
    <property type="term" value="C:cilium"/>
    <property type="evidence" value="ECO:0007669"/>
    <property type="project" value="UniProtKB-SubCell"/>
</dbReference>
<proteinExistence type="inferred from homology"/>
<dbReference type="InterPro" id="IPR019530">
    <property type="entry name" value="Intra-flagellar_transport_57"/>
</dbReference>
<accession>A0A061SA21</accession>
<comment type="similarity">
    <text evidence="2">Belongs to the IFT57 family.</text>
</comment>
<organism evidence="7">
    <name type="scientific">Tetraselmis sp. GSL018</name>
    <dbReference type="NCBI Taxonomy" id="582737"/>
    <lineage>
        <taxon>Eukaryota</taxon>
        <taxon>Viridiplantae</taxon>
        <taxon>Chlorophyta</taxon>
        <taxon>core chlorophytes</taxon>
        <taxon>Chlorodendrophyceae</taxon>
        <taxon>Chlorodendrales</taxon>
        <taxon>Chlorodendraceae</taxon>
        <taxon>Tetraselmis</taxon>
    </lineage>
</organism>
<dbReference type="GO" id="GO:1905515">
    <property type="term" value="P:non-motile cilium assembly"/>
    <property type="evidence" value="ECO:0007669"/>
    <property type="project" value="TreeGrafter"/>
</dbReference>
<protein>
    <submittedName>
        <fullName evidence="7">Estrogen-related receptor beta like 1</fullName>
    </submittedName>
</protein>
<evidence type="ECO:0000256" key="1">
    <source>
        <dbReference type="ARBA" id="ARBA00004138"/>
    </source>
</evidence>
<evidence type="ECO:0000256" key="6">
    <source>
        <dbReference type="SAM" id="MobiDB-lite"/>
    </source>
</evidence>
<dbReference type="AlphaFoldDB" id="A0A061SA21"/>
<dbReference type="GO" id="GO:0030992">
    <property type="term" value="C:intraciliary transport particle B"/>
    <property type="evidence" value="ECO:0007669"/>
    <property type="project" value="TreeGrafter"/>
</dbReference>
<sequence>MSARKSRSRPSSRGGEERASATPHADENGHAAAQGNGERDNAKQPISVGRSLEMECTADVAMETIVEKLKLLDYDRSFCKTRKPPWPPLTRSYFAVPSPKNSQNEQFWYFTSLVSWLLNQAGRKFTPPQQFDDPNTTCSTILQELKGVGFATPSFPPAKLKQGYGEAVCGVLDSLIDYVMEKRSFVFRKPVYQADGYAMDVPEAEDVEGIDVAEDEEPEAMAEDEEDEAYMDVRGSAAALSTATASASKEAEVDESAAVIEAKIDPEEWKVELERVGPKLKITLAADTKDWRSHLEQAHNHKKEIEQLLPDSKSHLDRVRDDVTGELEKISTRERFLNGQFDAIIMEYRLVREKYAEIQERHGKSSEAISELTNELGRVTEELEEVKRVLEERGSNISDTSPVVKMKEAIQTLQAELTQMEVRIGVVESSLTQVSIKDRGRLPGMHASA</sequence>
<feature type="region of interest" description="Disordered" evidence="6">
    <location>
        <begin position="1"/>
        <end position="43"/>
    </location>
</feature>
<dbReference type="PANTHER" id="PTHR16011">
    <property type="entry name" value="IFT57/HIPPI"/>
    <property type="match status" value="1"/>
</dbReference>
<feature type="coiled-coil region" evidence="5">
    <location>
        <begin position="369"/>
        <end position="423"/>
    </location>
</feature>
<feature type="compositionally biased region" description="Basic residues" evidence="6">
    <location>
        <begin position="1"/>
        <end position="10"/>
    </location>
</feature>
<dbReference type="EMBL" id="GBEZ01003096">
    <property type="protein sequence ID" value="JAC82017.1"/>
    <property type="molecule type" value="Transcribed_RNA"/>
</dbReference>
<feature type="compositionally biased region" description="Basic and acidic residues" evidence="6">
    <location>
        <begin position="14"/>
        <end position="29"/>
    </location>
</feature>
<dbReference type="PANTHER" id="PTHR16011:SF0">
    <property type="entry name" value="INTRAFLAGELLAR TRANSPORT PROTEIN 57 HOMOLOG"/>
    <property type="match status" value="1"/>
</dbReference>
<evidence type="ECO:0000256" key="4">
    <source>
        <dbReference type="ARBA" id="ARBA00023273"/>
    </source>
</evidence>
<dbReference type="Pfam" id="PF10498">
    <property type="entry name" value="IFT57"/>
    <property type="match status" value="1"/>
</dbReference>
<keyword evidence="5" id="KW-0175">Coiled coil</keyword>
<dbReference type="GO" id="GO:0042073">
    <property type="term" value="P:intraciliary transport"/>
    <property type="evidence" value="ECO:0007669"/>
    <property type="project" value="TreeGrafter"/>
</dbReference>
<comment type="subcellular location">
    <subcellularLocation>
        <location evidence="1">Cell projection</location>
        <location evidence="1">Cilium</location>
    </subcellularLocation>
</comment>
<gene>
    <name evidence="7" type="primary">HIPPI</name>
    <name evidence="7" type="ORF">TSPGSL018_6637</name>
</gene>
<evidence type="ECO:0000256" key="3">
    <source>
        <dbReference type="ARBA" id="ARBA00023069"/>
    </source>
</evidence>
<evidence type="ECO:0000313" key="7">
    <source>
        <dbReference type="EMBL" id="JAC82017.1"/>
    </source>
</evidence>
<reference evidence="7" key="1">
    <citation type="submission" date="2014-05" db="EMBL/GenBank/DDBJ databases">
        <title>The transcriptome of the halophilic microalga Tetraselmis sp. GSL018 isolated from the Great Salt Lake, Utah.</title>
        <authorList>
            <person name="Jinkerson R.E."/>
            <person name="D'Adamo S."/>
            <person name="Posewitz M.C."/>
        </authorList>
    </citation>
    <scope>NUCLEOTIDE SEQUENCE</scope>
    <source>
        <strain evidence="7">GSL018</strain>
    </source>
</reference>
<keyword evidence="4" id="KW-0966">Cell projection</keyword>
<dbReference type="GO" id="GO:0005794">
    <property type="term" value="C:Golgi apparatus"/>
    <property type="evidence" value="ECO:0007669"/>
    <property type="project" value="TreeGrafter"/>
</dbReference>
<evidence type="ECO:0000256" key="2">
    <source>
        <dbReference type="ARBA" id="ARBA00009415"/>
    </source>
</evidence>
<dbReference type="GO" id="GO:0005815">
    <property type="term" value="C:microtubule organizing center"/>
    <property type="evidence" value="ECO:0007669"/>
    <property type="project" value="TreeGrafter"/>
</dbReference>
<evidence type="ECO:0000256" key="5">
    <source>
        <dbReference type="SAM" id="Coils"/>
    </source>
</evidence>
<keyword evidence="3" id="KW-0969">Cilium</keyword>